<dbReference type="OrthoDB" id="2121828at2759"/>
<dbReference type="InterPro" id="IPR011706">
    <property type="entry name" value="Cu-oxidase_C"/>
</dbReference>
<evidence type="ECO:0000256" key="5">
    <source>
        <dbReference type="ARBA" id="ARBA00022723"/>
    </source>
</evidence>
<accession>A0A139I5C3</accession>
<dbReference type="GO" id="GO:0000272">
    <property type="term" value="P:polysaccharide catabolic process"/>
    <property type="evidence" value="ECO:0007669"/>
    <property type="project" value="UniProtKB-KW"/>
</dbReference>
<keyword evidence="16" id="KW-1185">Reference proteome</keyword>
<evidence type="ECO:0000313" key="15">
    <source>
        <dbReference type="EMBL" id="KXT09849.1"/>
    </source>
</evidence>
<protein>
    <recommendedName>
        <fullName evidence="4">laccase</fullName>
        <ecNumber evidence="4">1.10.3.2</ecNumber>
    </recommendedName>
</protein>
<keyword evidence="9" id="KW-0186">Copper</keyword>
<dbReference type="InterPro" id="IPR013784">
    <property type="entry name" value="Carb-bd-like_fold"/>
</dbReference>
<evidence type="ECO:0000256" key="3">
    <source>
        <dbReference type="ARBA" id="ARBA00010609"/>
    </source>
</evidence>
<comment type="similarity">
    <text evidence="3">Belongs to the multicopper oxidase family.</text>
</comment>
<dbReference type="GO" id="GO:0046274">
    <property type="term" value="P:lignin catabolic process"/>
    <property type="evidence" value="ECO:0007669"/>
    <property type="project" value="UniProtKB-KW"/>
</dbReference>
<dbReference type="EMBL" id="LFZO01000302">
    <property type="protein sequence ID" value="KXT09849.1"/>
    <property type="molecule type" value="Genomic_DNA"/>
</dbReference>
<evidence type="ECO:0000259" key="14">
    <source>
        <dbReference type="PROSITE" id="PS51166"/>
    </source>
</evidence>
<dbReference type="GO" id="GO:0005507">
    <property type="term" value="F:copper ion binding"/>
    <property type="evidence" value="ECO:0007669"/>
    <property type="project" value="InterPro"/>
</dbReference>
<dbReference type="SMART" id="SM01065">
    <property type="entry name" value="CBM_2"/>
    <property type="match status" value="1"/>
</dbReference>
<dbReference type="SUPFAM" id="SSF49452">
    <property type="entry name" value="Starch-binding domain-like"/>
    <property type="match status" value="1"/>
</dbReference>
<evidence type="ECO:0000256" key="10">
    <source>
        <dbReference type="ARBA" id="ARBA00023180"/>
    </source>
</evidence>
<comment type="caution">
    <text evidence="15">The sequence shown here is derived from an EMBL/GenBank/DDBJ whole genome shotgun (WGS) entry which is preliminary data.</text>
</comment>
<dbReference type="PANTHER" id="PTHR11709:SF87">
    <property type="entry name" value="LACCASE"/>
    <property type="match status" value="1"/>
</dbReference>
<evidence type="ECO:0000256" key="2">
    <source>
        <dbReference type="ARBA" id="ARBA00001935"/>
    </source>
</evidence>
<dbReference type="CDD" id="cd13854">
    <property type="entry name" value="CuRO_1_MaLCC_like"/>
    <property type="match status" value="1"/>
</dbReference>
<evidence type="ECO:0000256" key="7">
    <source>
        <dbReference type="ARBA" id="ARBA00022737"/>
    </source>
</evidence>
<dbReference type="InterPro" id="IPR034836">
    <property type="entry name" value="CBM20_glucoamylase"/>
</dbReference>
<dbReference type="InterPro" id="IPR011707">
    <property type="entry name" value="Cu-oxidase-like_N"/>
</dbReference>
<dbReference type="CDD" id="cd05811">
    <property type="entry name" value="CBM20_glucoamylase"/>
    <property type="match status" value="1"/>
</dbReference>
<dbReference type="InterPro" id="IPR001117">
    <property type="entry name" value="Cu-oxidase_2nd"/>
</dbReference>
<keyword evidence="8" id="KW-0560">Oxidoreductase</keyword>
<keyword evidence="7" id="KW-0677">Repeat</keyword>
<dbReference type="Pfam" id="PF00686">
    <property type="entry name" value="CBM_20"/>
    <property type="match status" value="1"/>
</dbReference>
<proteinExistence type="inferred from homology"/>
<dbReference type="EC" id="1.10.3.2" evidence="4"/>
<name>A0A139I5C3_9PEZI</name>
<keyword evidence="5" id="KW-0479">Metal-binding</keyword>
<evidence type="ECO:0000256" key="6">
    <source>
        <dbReference type="ARBA" id="ARBA00022729"/>
    </source>
</evidence>
<evidence type="ECO:0000256" key="4">
    <source>
        <dbReference type="ARBA" id="ARBA00012297"/>
    </source>
</evidence>
<dbReference type="FunFam" id="2.60.40.420:FF:000021">
    <property type="entry name" value="Extracellular dihydrogeodin oxidase/laccase"/>
    <property type="match status" value="1"/>
</dbReference>
<dbReference type="PANTHER" id="PTHR11709">
    <property type="entry name" value="MULTI-COPPER OXIDASE"/>
    <property type="match status" value="1"/>
</dbReference>
<dbReference type="CDD" id="cd13880">
    <property type="entry name" value="CuRO_2_MaLCC_like"/>
    <property type="match status" value="1"/>
</dbReference>
<dbReference type="Pfam" id="PF07731">
    <property type="entry name" value="Cu-oxidase_2"/>
    <property type="match status" value="1"/>
</dbReference>
<comment type="catalytic activity">
    <reaction evidence="1">
        <text>4 hydroquinone + O2 = 4 benzosemiquinone + 2 H2O</text>
        <dbReference type="Rhea" id="RHEA:11276"/>
        <dbReference type="ChEBI" id="CHEBI:15377"/>
        <dbReference type="ChEBI" id="CHEBI:15379"/>
        <dbReference type="ChEBI" id="CHEBI:17594"/>
        <dbReference type="ChEBI" id="CHEBI:17977"/>
        <dbReference type="EC" id="1.10.3.2"/>
    </reaction>
</comment>
<evidence type="ECO:0000256" key="13">
    <source>
        <dbReference type="ARBA" id="ARBA00023326"/>
    </source>
</evidence>
<dbReference type="Gene3D" id="2.60.40.420">
    <property type="entry name" value="Cupredoxins - blue copper proteins"/>
    <property type="match status" value="3"/>
</dbReference>
<dbReference type="PROSITE" id="PS51166">
    <property type="entry name" value="CBM20"/>
    <property type="match status" value="1"/>
</dbReference>
<evidence type="ECO:0000256" key="1">
    <source>
        <dbReference type="ARBA" id="ARBA00000349"/>
    </source>
</evidence>
<dbReference type="InterPro" id="IPR045087">
    <property type="entry name" value="Cu-oxidase_fam"/>
</dbReference>
<dbReference type="InterPro" id="IPR008972">
    <property type="entry name" value="Cupredoxin"/>
</dbReference>
<dbReference type="Gene3D" id="2.60.40.10">
    <property type="entry name" value="Immunoglobulins"/>
    <property type="match status" value="1"/>
</dbReference>
<dbReference type="InterPro" id="IPR002044">
    <property type="entry name" value="CBM20"/>
</dbReference>
<dbReference type="AlphaFoldDB" id="A0A139I5C3"/>
<sequence>MRLHYYSIFNLVAWATASVIPTESLHEDRAARQAIQFEPARPISISRRKGADLRSRQANTVSITFDELVTTLWGESVLLCGSMEALGNWDTSSCPSLDASGYANNNPLWSATLNLTVGLDFQYKYVKVGTDGTFTWEEDPNHSYTVPSSGGRIRDTWQRASTATTTTQPVRAVTSTATTTSQPVRAVTSTASAPTSTCTNGPKSRKCWSQGFSIETDFDDDWPVTGNTVSYELTIRNTTISPDGYERQGFTINGQYPGPTIYANWGDTIQVTVNNEMENNGTTIHWHGMRLYHNNGQDGVPGVTECPIAPGSSKTYMLTATQYGTSWYHSHFSSQYGDGVWGPIVVHGPASADYDEDLGPLPITDWYYPGVFVVSARAQHQNALAPTADNGLVNGTMVSNSGGSYARTTLKAGKKHRVRFINTGIDNHFQVSLDDHTMTVISADFVPIKPYNASWIFIGIGQRYDVIINANQSPGSYWFRAEVQDTAGCGSNFQNGNIRSIFSYEGFQDKLPTTSATPYTQRCTDETNLVPYWNSYVPSGEILSSGDFTHLDTAINQSTASDGSLTLYWQVNGTPLRVNWSEPTIGTISQDSSYDSWSQRAGVISLSSEWTYWIVTEAFGSPFTVNIPHPIHLHGHDFHVLGWGTTAWTEADAESLNYKNPPRRDVAMLPTNGWLALAFETNNPGAWLMHCHIAWHADEGFAVQFVESQSKMLDVDPLPSDYDSQCDAWKDYYPTSAAFLQSDSGI</sequence>
<evidence type="ECO:0000256" key="8">
    <source>
        <dbReference type="ARBA" id="ARBA00023002"/>
    </source>
</evidence>
<organism evidence="15 16">
    <name type="scientific">Pseudocercospora musae</name>
    <dbReference type="NCBI Taxonomy" id="113226"/>
    <lineage>
        <taxon>Eukaryota</taxon>
        <taxon>Fungi</taxon>
        <taxon>Dikarya</taxon>
        <taxon>Ascomycota</taxon>
        <taxon>Pezizomycotina</taxon>
        <taxon>Dothideomycetes</taxon>
        <taxon>Dothideomycetidae</taxon>
        <taxon>Mycosphaerellales</taxon>
        <taxon>Mycosphaerellaceae</taxon>
        <taxon>Pseudocercospora</taxon>
    </lineage>
</organism>
<dbReference type="Pfam" id="PF07732">
    <property type="entry name" value="Cu-oxidase_3"/>
    <property type="match status" value="1"/>
</dbReference>
<feature type="domain" description="CBM20" evidence="14">
    <location>
        <begin position="55"/>
        <end position="159"/>
    </location>
</feature>
<dbReference type="Proteomes" id="UP000073492">
    <property type="component" value="Unassembled WGS sequence"/>
</dbReference>
<dbReference type="FunFam" id="2.60.40.420:FF:000038">
    <property type="entry name" value="Extracellular dihydrogeodin oxidase/laccase"/>
    <property type="match status" value="1"/>
</dbReference>
<evidence type="ECO:0000256" key="9">
    <source>
        <dbReference type="ARBA" id="ARBA00023008"/>
    </source>
</evidence>
<evidence type="ECO:0000313" key="16">
    <source>
        <dbReference type="Proteomes" id="UP000073492"/>
    </source>
</evidence>
<dbReference type="Pfam" id="PF00394">
    <property type="entry name" value="Cu-oxidase"/>
    <property type="match status" value="1"/>
</dbReference>
<comment type="cofactor">
    <cofactor evidence="2">
        <name>Cu cation</name>
        <dbReference type="ChEBI" id="CHEBI:23378"/>
    </cofactor>
</comment>
<dbReference type="CDD" id="cd13901">
    <property type="entry name" value="CuRO_3_MaLCC_like"/>
    <property type="match status" value="1"/>
</dbReference>
<dbReference type="SUPFAM" id="SSF49503">
    <property type="entry name" value="Cupredoxins"/>
    <property type="match status" value="3"/>
</dbReference>
<reference evidence="15 16" key="1">
    <citation type="submission" date="2015-07" db="EMBL/GenBank/DDBJ databases">
        <title>Comparative genomics of the Sigatoka disease complex on banana suggests a link between parallel evolutionary changes in Pseudocercospora fijiensis and Pseudocercospora eumusae and increased virulence on the banana host.</title>
        <authorList>
            <person name="Chang T.-C."/>
            <person name="Salvucci A."/>
            <person name="Crous P.W."/>
            <person name="Stergiopoulos I."/>
        </authorList>
    </citation>
    <scope>NUCLEOTIDE SEQUENCE [LARGE SCALE GENOMIC DNA]</scope>
    <source>
        <strain evidence="15 16">CBS 116634</strain>
    </source>
</reference>
<dbReference type="InterPro" id="IPR013783">
    <property type="entry name" value="Ig-like_fold"/>
</dbReference>
<keyword evidence="10" id="KW-0325">Glycoprotein</keyword>
<evidence type="ECO:0000256" key="12">
    <source>
        <dbReference type="ARBA" id="ARBA00023277"/>
    </source>
</evidence>
<dbReference type="GO" id="GO:0052716">
    <property type="term" value="F:hydroquinone:oxygen oxidoreductase activity"/>
    <property type="evidence" value="ECO:0007669"/>
    <property type="project" value="UniProtKB-EC"/>
</dbReference>
<evidence type="ECO:0000256" key="11">
    <source>
        <dbReference type="ARBA" id="ARBA00023185"/>
    </source>
</evidence>
<keyword evidence="12" id="KW-0119">Carbohydrate metabolism</keyword>
<dbReference type="STRING" id="113226.A0A139I5C3"/>
<keyword evidence="11" id="KW-0439">Lignin degradation</keyword>
<gene>
    <name evidence="15" type="ORF">AC579_2079</name>
</gene>
<keyword evidence="13" id="KW-0624">Polysaccharide degradation</keyword>
<keyword evidence="6" id="KW-0732">Signal</keyword>
<dbReference type="GO" id="GO:2001070">
    <property type="term" value="F:starch binding"/>
    <property type="evidence" value="ECO:0007669"/>
    <property type="project" value="InterPro"/>
</dbReference>